<reference evidence="1" key="1">
    <citation type="journal article" date="2021" name="Proc. Natl. Acad. Sci. U.S.A.">
        <title>A Catalog of Tens of Thousands of Viruses from Human Metagenomes Reveals Hidden Associations with Chronic Diseases.</title>
        <authorList>
            <person name="Tisza M.J."/>
            <person name="Buck C.B."/>
        </authorList>
    </citation>
    <scope>NUCLEOTIDE SEQUENCE</scope>
    <source>
        <strain evidence="1">CtDXu9</strain>
    </source>
</reference>
<sequence length="101" mass="11400">MKKIINGRKYDTETAKEIGYWSNGYPCSDFNHCEETLYLKKTGEYFLYGEGGALTEYARSVCGGSTGGSRIIPMTEEGAKNWAMEHLECDEYEALFGEVEE</sequence>
<dbReference type="EMBL" id="BK016244">
    <property type="protein sequence ID" value="DAG04538.1"/>
    <property type="molecule type" value="Genomic_DNA"/>
</dbReference>
<accession>A0A8S5VCN8</accession>
<proteinExistence type="predicted"/>
<protein>
    <submittedName>
        <fullName evidence="1">Uncharacterized protein</fullName>
    </submittedName>
</protein>
<evidence type="ECO:0000313" key="1">
    <source>
        <dbReference type="EMBL" id="DAG04538.1"/>
    </source>
</evidence>
<name>A0A8S5VCN8_9CAUD</name>
<organism evidence="1">
    <name type="scientific">Siphoviridae sp. ctDXu9</name>
    <dbReference type="NCBI Taxonomy" id="2825387"/>
    <lineage>
        <taxon>Viruses</taxon>
        <taxon>Duplodnaviria</taxon>
        <taxon>Heunggongvirae</taxon>
        <taxon>Uroviricota</taxon>
        <taxon>Caudoviricetes</taxon>
    </lineage>
</organism>